<feature type="non-terminal residue" evidence="1">
    <location>
        <position position="41"/>
    </location>
</feature>
<dbReference type="AlphaFoldDB" id="A0A392WBQ7"/>
<reference evidence="1 2" key="1">
    <citation type="journal article" date="2018" name="Front. Plant Sci.">
        <title>Red Clover (Trifolium pratense) and Zigzag Clover (T. medium) - A Picture of Genomic Similarities and Differences.</title>
        <authorList>
            <person name="Dluhosova J."/>
            <person name="Istvanek J."/>
            <person name="Nedelnik J."/>
            <person name="Repkova J."/>
        </authorList>
    </citation>
    <scope>NUCLEOTIDE SEQUENCE [LARGE SCALE GENOMIC DNA]</scope>
    <source>
        <strain evidence="2">cv. 10/8</strain>
        <tissue evidence="1">Leaf</tissue>
    </source>
</reference>
<organism evidence="1 2">
    <name type="scientific">Trifolium medium</name>
    <dbReference type="NCBI Taxonomy" id="97028"/>
    <lineage>
        <taxon>Eukaryota</taxon>
        <taxon>Viridiplantae</taxon>
        <taxon>Streptophyta</taxon>
        <taxon>Embryophyta</taxon>
        <taxon>Tracheophyta</taxon>
        <taxon>Spermatophyta</taxon>
        <taxon>Magnoliopsida</taxon>
        <taxon>eudicotyledons</taxon>
        <taxon>Gunneridae</taxon>
        <taxon>Pentapetalae</taxon>
        <taxon>rosids</taxon>
        <taxon>fabids</taxon>
        <taxon>Fabales</taxon>
        <taxon>Fabaceae</taxon>
        <taxon>Papilionoideae</taxon>
        <taxon>50 kb inversion clade</taxon>
        <taxon>NPAAA clade</taxon>
        <taxon>Hologalegina</taxon>
        <taxon>IRL clade</taxon>
        <taxon>Trifolieae</taxon>
        <taxon>Trifolium</taxon>
    </lineage>
</organism>
<evidence type="ECO:0000313" key="1">
    <source>
        <dbReference type="EMBL" id="MCI97243.1"/>
    </source>
</evidence>
<protein>
    <submittedName>
        <fullName evidence="1">Uncharacterized protein</fullName>
    </submittedName>
</protein>
<evidence type="ECO:0000313" key="2">
    <source>
        <dbReference type="Proteomes" id="UP000265520"/>
    </source>
</evidence>
<sequence>MLVKIFKKVHPELMQEQEKPQRLDAGCLTKMHLRKQVVKPQ</sequence>
<dbReference type="Proteomes" id="UP000265520">
    <property type="component" value="Unassembled WGS sequence"/>
</dbReference>
<accession>A0A392WBQ7</accession>
<proteinExistence type="predicted"/>
<keyword evidence="2" id="KW-1185">Reference proteome</keyword>
<name>A0A392WBQ7_9FABA</name>
<comment type="caution">
    <text evidence="1">The sequence shown here is derived from an EMBL/GenBank/DDBJ whole genome shotgun (WGS) entry which is preliminary data.</text>
</comment>
<dbReference type="EMBL" id="LXQA011436982">
    <property type="protein sequence ID" value="MCI97243.1"/>
    <property type="molecule type" value="Genomic_DNA"/>
</dbReference>